<comment type="caution">
    <text evidence="1">The sequence shown here is derived from an EMBL/GenBank/DDBJ whole genome shotgun (WGS) entry which is preliminary data.</text>
</comment>
<reference evidence="1" key="1">
    <citation type="submission" date="2022-11" db="EMBL/GenBank/DDBJ databases">
        <title>Minimal conservation of predation-associated metabolite biosynthetic gene clusters underscores biosynthetic potential of Myxococcota including descriptions for ten novel species: Archangium lansinium sp. nov., Myxococcus landrumus sp. nov., Nannocystis bai.</title>
        <authorList>
            <person name="Ahearne A."/>
            <person name="Stevens C."/>
            <person name="Phillips K."/>
        </authorList>
    </citation>
    <scope>NUCLEOTIDE SEQUENCE</scope>
    <source>
        <strain evidence="1">Na p29</strain>
    </source>
</reference>
<dbReference type="RefSeq" id="WP_267772027.1">
    <property type="nucleotide sequence ID" value="NZ_JAPNKE010000002.1"/>
</dbReference>
<protein>
    <submittedName>
        <fullName evidence="1">Uncharacterized protein</fullName>
    </submittedName>
</protein>
<dbReference type="AlphaFoldDB" id="A0A9X3F0V8"/>
<dbReference type="Proteomes" id="UP001150924">
    <property type="component" value="Unassembled WGS sequence"/>
</dbReference>
<sequence length="128" mass="13917">MVGVPRRLVIDGVRFCWTRSHGHLEVDGNHRCVERFSAWREGERRGALRVHFVDGEGGSTTAGQGWGGYDGRLLVDGVAYNLNRPALAARLIQAAMARGWQPGSGREMVCDDGFALLASAGAPSEPRR</sequence>
<proteinExistence type="predicted"/>
<keyword evidence="2" id="KW-1185">Reference proteome</keyword>
<evidence type="ECO:0000313" key="1">
    <source>
        <dbReference type="EMBL" id="MCY1009363.1"/>
    </source>
</evidence>
<accession>A0A9X3F0V8</accession>
<organism evidence="1 2">
    <name type="scientific">Nannocystis pusilla</name>
    <dbReference type="NCBI Taxonomy" id="889268"/>
    <lineage>
        <taxon>Bacteria</taxon>
        <taxon>Pseudomonadati</taxon>
        <taxon>Myxococcota</taxon>
        <taxon>Polyangia</taxon>
        <taxon>Nannocystales</taxon>
        <taxon>Nannocystaceae</taxon>
        <taxon>Nannocystis</taxon>
    </lineage>
</organism>
<evidence type="ECO:0000313" key="2">
    <source>
        <dbReference type="Proteomes" id="UP001150924"/>
    </source>
</evidence>
<gene>
    <name evidence="1" type="ORF">OV079_28120</name>
</gene>
<name>A0A9X3F0V8_9BACT</name>
<dbReference type="EMBL" id="JAPNKE010000002">
    <property type="protein sequence ID" value="MCY1009363.1"/>
    <property type="molecule type" value="Genomic_DNA"/>
</dbReference>